<gene>
    <name evidence="7" type="ORF">ACFOUW_27505</name>
</gene>
<evidence type="ECO:0000313" key="8">
    <source>
        <dbReference type="Proteomes" id="UP001595699"/>
    </source>
</evidence>
<accession>A0ABV7YGY7</accession>
<proteinExistence type="inferred from homology"/>
<comment type="catalytic activity">
    <reaction evidence="1">
        <text>(4aS,6R)-4a-hydroxy-L-erythro-5,6,7,8-tetrahydrobiopterin = (6R)-L-erythro-6,7-dihydrobiopterin + H2O</text>
        <dbReference type="Rhea" id="RHEA:11920"/>
        <dbReference type="ChEBI" id="CHEBI:15377"/>
        <dbReference type="ChEBI" id="CHEBI:15642"/>
        <dbReference type="ChEBI" id="CHEBI:43120"/>
        <dbReference type="EC" id="4.2.1.96"/>
    </reaction>
</comment>
<evidence type="ECO:0000256" key="1">
    <source>
        <dbReference type="ARBA" id="ARBA00001554"/>
    </source>
</evidence>
<dbReference type="Pfam" id="PF18029">
    <property type="entry name" value="Glyoxalase_6"/>
    <property type="match status" value="1"/>
</dbReference>
<evidence type="ECO:0000256" key="3">
    <source>
        <dbReference type="ARBA" id="ARBA00013252"/>
    </source>
</evidence>
<evidence type="ECO:0000256" key="2">
    <source>
        <dbReference type="ARBA" id="ARBA00006472"/>
    </source>
</evidence>
<comment type="caution">
    <text evidence="7">The sequence shown here is derived from an EMBL/GenBank/DDBJ whole genome shotgun (WGS) entry which is preliminary data.</text>
</comment>
<evidence type="ECO:0000256" key="4">
    <source>
        <dbReference type="ARBA" id="ARBA00021735"/>
    </source>
</evidence>
<feature type="domain" description="Glyoxalase-like" evidence="6">
    <location>
        <begin position="114"/>
        <end position="211"/>
    </location>
</feature>
<protein>
    <recommendedName>
        <fullName evidence="4">Putative pterin-4-alpha-carbinolamine dehydratase</fullName>
        <ecNumber evidence="3">4.2.1.96</ecNumber>
    </recommendedName>
</protein>
<reference evidence="8" key="1">
    <citation type="journal article" date="2019" name="Int. J. Syst. Evol. Microbiol.">
        <title>The Global Catalogue of Microorganisms (GCM) 10K type strain sequencing project: providing services to taxonomists for standard genome sequencing and annotation.</title>
        <authorList>
            <consortium name="The Broad Institute Genomics Platform"/>
            <consortium name="The Broad Institute Genome Sequencing Center for Infectious Disease"/>
            <person name="Wu L."/>
            <person name="Ma J."/>
        </authorList>
    </citation>
    <scope>NUCLEOTIDE SEQUENCE [LARGE SCALE GENOMIC DNA]</scope>
    <source>
        <strain evidence="8">CGMCC 4.7241</strain>
    </source>
</reference>
<dbReference type="EMBL" id="JBHRZH010000030">
    <property type="protein sequence ID" value="MFC3764615.1"/>
    <property type="molecule type" value="Genomic_DNA"/>
</dbReference>
<dbReference type="InterPro" id="IPR041581">
    <property type="entry name" value="Glyoxalase_6"/>
</dbReference>
<dbReference type="InterPro" id="IPR029068">
    <property type="entry name" value="Glyas_Bleomycin-R_OHBP_Dase"/>
</dbReference>
<dbReference type="EC" id="4.2.1.96" evidence="3"/>
<comment type="similarity">
    <text evidence="2">Belongs to the pterin-4-alpha-carbinolamine dehydratase family.</text>
</comment>
<dbReference type="Gene3D" id="3.10.180.10">
    <property type="entry name" value="2,3-Dihydroxybiphenyl 1,2-Dioxygenase, domain 1"/>
    <property type="match status" value="1"/>
</dbReference>
<dbReference type="SUPFAM" id="SSF55248">
    <property type="entry name" value="PCD-like"/>
    <property type="match status" value="1"/>
</dbReference>
<dbReference type="InterPro" id="IPR036428">
    <property type="entry name" value="PCD_sf"/>
</dbReference>
<evidence type="ECO:0000259" key="6">
    <source>
        <dbReference type="Pfam" id="PF18029"/>
    </source>
</evidence>
<evidence type="ECO:0000256" key="5">
    <source>
        <dbReference type="ARBA" id="ARBA00023239"/>
    </source>
</evidence>
<dbReference type="Proteomes" id="UP001595699">
    <property type="component" value="Unassembled WGS sequence"/>
</dbReference>
<sequence>MTTKALTGRDIAEAGLTGWAFIQDYGLFRLETRIQTGSYSASLQLVAALGAAAEEVGHQADFDVRGSRVDVRLTSGYEAHGVTERDVTLARRITSLAAAAGVELSCEGLSRLELALDVPDTAKTAPFWAAVLGREITSGDGWADVGDTGQVLPMIWFQKSGSEEPRQRWHLDLWLNPDQVQPRIDAALAAGGTLVKGTTVADPDGNMICLCSAKPDDGVI</sequence>
<dbReference type="Gene3D" id="3.30.1360.20">
    <property type="entry name" value="Transcriptional coactivator/pterin dehydratase"/>
    <property type="match status" value="1"/>
</dbReference>
<evidence type="ECO:0000313" key="7">
    <source>
        <dbReference type="EMBL" id="MFC3764615.1"/>
    </source>
</evidence>
<organism evidence="7 8">
    <name type="scientific">Tenggerimyces flavus</name>
    <dbReference type="NCBI Taxonomy" id="1708749"/>
    <lineage>
        <taxon>Bacteria</taxon>
        <taxon>Bacillati</taxon>
        <taxon>Actinomycetota</taxon>
        <taxon>Actinomycetes</taxon>
        <taxon>Propionibacteriales</taxon>
        <taxon>Nocardioidaceae</taxon>
        <taxon>Tenggerimyces</taxon>
    </lineage>
</organism>
<dbReference type="Pfam" id="PF01329">
    <property type="entry name" value="Pterin_4a"/>
    <property type="match status" value="1"/>
</dbReference>
<dbReference type="CDD" id="cd00488">
    <property type="entry name" value="PCD_DCoH"/>
    <property type="match status" value="1"/>
</dbReference>
<keyword evidence="5" id="KW-0456">Lyase</keyword>
<dbReference type="InterPro" id="IPR001533">
    <property type="entry name" value="Pterin_deHydtase"/>
</dbReference>
<keyword evidence="8" id="KW-1185">Reference proteome</keyword>
<name>A0ABV7YGY7_9ACTN</name>
<dbReference type="SUPFAM" id="SSF54593">
    <property type="entry name" value="Glyoxalase/Bleomycin resistance protein/Dihydroxybiphenyl dioxygenase"/>
    <property type="match status" value="1"/>
</dbReference>
<dbReference type="RefSeq" id="WP_205116314.1">
    <property type="nucleotide sequence ID" value="NZ_JAFBCM010000001.1"/>
</dbReference>